<dbReference type="SUPFAM" id="SSF53067">
    <property type="entry name" value="Actin-like ATPase domain"/>
    <property type="match status" value="2"/>
</dbReference>
<feature type="region of interest" description="Disordered" evidence="4">
    <location>
        <begin position="621"/>
        <end position="649"/>
    </location>
</feature>
<feature type="compositionally biased region" description="Basic and acidic residues" evidence="4">
    <location>
        <begin position="627"/>
        <end position="636"/>
    </location>
</feature>
<dbReference type="Pfam" id="PF00012">
    <property type="entry name" value="HSP70"/>
    <property type="match status" value="1"/>
</dbReference>
<protein>
    <submittedName>
        <fullName evidence="5">Heat shock 70 kDa protein C</fullName>
    </submittedName>
</protein>
<comment type="similarity">
    <text evidence="1">Belongs to the heat shock protein 70 family.</text>
</comment>
<dbReference type="EMBL" id="MTYJ01000029">
    <property type="protein sequence ID" value="OQV20602.1"/>
    <property type="molecule type" value="Genomic_DNA"/>
</dbReference>
<dbReference type="InterPro" id="IPR043129">
    <property type="entry name" value="ATPase_NBD"/>
</dbReference>
<dbReference type="GO" id="GO:0140662">
    <property type="term" value="F:ATP-dependent protein folding chaperone"/>
    <property type="evidence" value="ECO:0007669"/>
    <property type="project" value="InterPro"/>
</dbReference>
<evidence type="ECO:0000313" key="6">
    <source>
        <dbReference type="Proteomes" id="UP000192578"/>
    </source>
</evidence>
<dbReference type="PANTHER" id="PTHR45639">
    <property type="entry name" value="HSC70CB, ISOFORM G-RELATED"/>
    <property type="match status" value="1"/>
</dbReference>
<dbReference type="Gene3D" id="3.30.420.40">
    <property type="match status" value="1"/>
</dbReference>
<evidence type="ECO:0000256" key="4">
    <source>
        <dbReference type="SAM" id="MobiDB-lite"/>
    </source>
</evidence>
<name>A0A1W0WZV3_HYPEX</name>
<proteinExistence type="inferred from homology"/>
<dbReference type="InterPro" id="IPR013126">
    <property type="entry name" value="Hsp_70_fam"/>
</dbReference>
<dbReference type="Proteomes" id="UP000192578">
    <property type="component" value="Unassembled WGS sequence"/>
</dbReference>
<dbReference type="GO" id="GO:0005524">
    <property type="term" value="F:ATP binding"/>
    <property type="evidence" value="ECO:0007669"/>
    <property type="project" value="UniProtKB-KW"/>
</dbReference>
<keyword evidence="2" id="KW-0547">Nucleotide-binding</keyword>
<evidence type="ECO:0000313" key="5">
    <source>
        <dbReference type="EMBL" id="OQV20602.1"/>
    </source>
</evidence>
<sequence>MAAIGIDFGTANITVAIWENGLPRIISSVNGAKKTPTFIVRQQSGDVFGEDARSLSTIMTEHVLFDFLQFIGMDVETARNVARQNYYPFNEIGSKHNHLRFNLPNGERLYLVNVVQDFLRQAKELAESTLGRNVVMCVVTVPCIWQSHQREFLEQAAKKAGFERVFLVDAAAAALAGCFLHTLDSQTSPRNIVVVDVGASSTTAAVFNSTHPNEVSHPMWYSTDPAGGGTALDRAIIEHCYDLFSQQPGGANYKLNRSQLHRLRVECEDVKKRLSTRRVGQPTDSHILLVGGASHCGVLRAAIQKQFGGLINPSVLLYSEDAAAFGAAGIAAMAEMVPMDSGQLLLDMFSADRIAQHYHQLTRLFRDWGGEREASDELDRYIHKHSNFSPAASAITSVPKDNGKMEQNKRSTNVIREHSLTGREAIDVTKLLHGHAWLPQTSQGHFENDYPPLNPLPRSDPDHTQHSQVVNWDAGSSERPLYSQVLRSKNSHVTPTAWVGHSANSRGIEPIPMAPSGQVERHHNDPVPQWEYRPTSNQVVYSSFSHVAKPVVAPMTVTARVEQHKHNAVPQRVYSMTPTDHEEEFFTVQDRHSHMTKTRVPTSGTRTDYDAQRYLNSHVTRLTTRQDTSEVRDRPLSSHKPRPEPPPYEVAAIGSTWRNSEGVRLRGRNPIFRSPQASSRRAETFTQEHQLQVRTDHVVQPRDMQPNIPNEWKMFGEPPQSTGSSGYHPRTYEVNHDPRPVGFTQIPNQDSTDDDDQPIGLFCGPSRRQRKTQDKRSVHCAIL</sequence>
<feature type="compositionally biased region" description="Basic and acidic residues" evidence="4">
    <location>
        <begin position="730"/>
        <end position="739"/>
    </location>
</feature>
<evidence type="ECO:0000256" key="1">
    <source>
        <dbReference type="ARBA" id="ARBA00007381"/>
    </source>
</evidence>
<keyword evidence="6" id="KW-1185">Reference proteome</keyword>
<organism evidence="5 6">
    <name type="scientific">Hypsibius exemplaris</name>
    <name type="common">Freshwater tardigrade</name>
    <dbReference type="NCBI Taxonomy" id="2072580"/>
    <lineage>
        <taxon>Eukaryota</taxon>
        <taxon>Metazoa</taxon>
        <taxon>Ecdysozoa</taxon>
        <taxon>Tardigrada</taxon>
        <taxon>Eutardigrada</taxon>
        <taxon>Parachela</taxon>
        <taxon>Hypsibioidea</taxon>
        <taxon>Hypsibiidae</taxon>
        <taxon>Hypsibius</taxon>
    </lineage>
</organism>
<dbReference type="OrthoDB" id="2963168at2759"/>
<comment type="caution">
    <text evidence="5">The sequence shown here is derived from an EMBL/GenBank/DDBJ whole genome shotgun (WGS) entry which is preliminary data.</text>
</comment>
<accession>A0A1W0WZV3</accession>
<keyword evidence="3" id="KW-0067">ATP-binding</keyword>
<dbReference type="Gene3D" id="3.90.640.10">
    <property type="entry name" value="Actin, Chain A, domain 4"/>
    <property type="match status" value="1"/>
</dbReference>
<keyword evidence="5" id="KW-0346">Stress response</keyword>
<dbReference type="AlphaFoldDB" id="A0A1W0WZV3"/>
<feature type="region of interest" description="Disordered" evidence="4">
    <location>
        <begin position="716"/>
        <end position="783"/>
    </location>
</feature>
<gene>
    <name evidence="5" type="ORF">BV898_05422</name>
</gene>
<evidence type="ECO:0000256" key="3">
    <source>
        <dbReference type="ARBA" id="ARBA00022840"/>
    </source>
</evidence>
<reference evidence="6" key="1">
    <citation type="submission" date="2017-01" db="EMBL/GenBank/DDBJ databases">
        <title>Comparative genomics of anhydrobiosis in the tardigrade Hypsibius dujardini.</title>
        <authorList>
            <person name="Yoshida Y."/>
            <person name="Koutsovoulos G."/>
            <person name="Laetsch D."/>
            <person name="Stevens L."/>
            <person name="Kumar S."/>
            <person name="Horikawa D."/>
            <person name="Ishino K."/>
            <person name="Komine S."/>
            <person name="Tomita M."/>
            <person name="Blaxter M."/>
            <person name="Arakawa K."/>
        </authorList>
    </citation>
    <scope>NUCLEOTIDE SEQUENCE [LARGE SCALE GENOMIC DNA]</scope>
    <source>
        <strain evidence="6">Z151</strain>
    </source>
</reference>
<evidence type="ECO:0000256" key="2">
    <source>
        <dbReference type="ARBA" id="ARBA00022741"/>
    </source>
</evidence>